<evidence type="ECO:0000256" key="2">
    <source>
        <dbReference type="ARBA" id="ARBA00022475"/>
    </source>
</evidence>
<dbReference type="EMBL" id="JAGFBM010000007">
    <property type="protein sequence ID" value="MBO3085515.1"/>
    <property type="molecule type" value="Genomic_DNA"/>
</dbReference>
<dbReference type="Pfam" id="PF00482">
    <property type="entry name" value="T2SSF"/>
    <property type="match status" value="1"/>
</dbReference>
<dbReference type="InterPro" id="IPR018076">
    <property type="entry name" value="T2SS_GspF_dom"/>
</dbReference>
<accession>A0ABS3SIE4</accession>
<sequence length="306" mass="31552">MIGALLGGAVAGLGLLLIVLVVAPPGRRPGAALARLDLQRTEARERAGILAVDPSAASGPGWVHDLGRRSAATLAGSGIQLGGLRSDLAVVGRPLDLHLASTVIAAVVGLVAPVLVSVLLLLVRVPLAVPVPAVASIVVAMIAAAVPTLVVRGKARARRRDFRHVVGSFLDLVAMSLAGGRGVPEALQAASELSDGWAMIRIRDALGTARLRGQTPWSALGDLGTELRIDELRDLAAALALVAEDGARVRESLAARAGSMRRRELSDSEGRAGESSQSMMVAQLLLCVGFLIFLMYPALVTVLGGL</sequence>
<protein>
    <submittedName>
        <fullName evidence="8">Type II secretion system F family protein</fullName>
    </submittedName>
</protein>
<evidence type="ECO:0000256" key="5">
    <source>
        <dbReference type="ARBA" id="ARBA00023136"/>
    </source>
</evidence>
<evidence type="ECO:0000256" key="6">
    <source>
        <dbReference type="SAM" id="Phobius"/>
    </source>
</evidence>
<keyword evidence="2" id="KW-1003">Cell membrane</keyword>
<evidence type="ECO:0000313" key="8">
    <source>
        <dbReference type="EMBL" id="MBO3085515.1"/>
    </source>
</evidence>
<dbReference type="RefSeq" id="WP_208289874.1">
    <property type="nucleotide sequence ID" value="NZ_CP074404.1"/>
</dbReference>
<evidence type="ECO:0000256" key="4">
    <source>
        <dbReference type="ARBA" id="ARBA00022989"/>
    </source>
</evidence>
<keyword evidence="9" id="KW-1185">Reference proteome</keyword>
<proteinExistence type="predicted"/>
<dbReference type="PANTHER" id="PTHR35007">
    <property type="entry name" value="INTEGRAL MEMBRANE PROTEIN-RELATED"/>
    <property type="match status" value="1"/>
</dbReference>
<keyword evidence="4 6" id="KW-1133">Transmembrane helix</keyword>
<feature type="transmembrane region" description="Helical" evidence="6">
    <location>
        <begin position="281"/>
        <end position="303"/>
    </location>
</feature>
<feature type="domain" description="Type II secretion system protein GspF" evidence="7">
    <location>
        <begin position="169"/>
        <end position="296"/>
    </location>
</feature>
<comment type="caution">
    <text evidence="8">The sequence shown here is derived from an EMBL/GenBank/DDBJ whole genome shotgun (WGS) entry which is preliminary data.</text>
</comment>
<organism evidence="8 9">
    <name type="scientific">Cellulomonas fengjieae</name>
    <dbReference type="NCBI Taxonomy" id="2819978"/>
    <lineage>
        <taxon>Bacteria</taxon>
        <taxon>Bacillati</taxon>
        <taxon>Actinomycetota</taxon>
        <taxon>Actinomycetes</taxon>
        <taxon>Micrococcales</taxon>
        <taxon>Cellulomonadaceae</taxon>
        <taxon>Cellulomonas</taxon>
    </lineage>
</organism>
<keyword evidence="3 6" id="KW-0812">Transmembrane</keyword>
<dbReference type="Proteomes" id="UP000678317">
    <property type="component" value="Unassembled WGS sequence"/>
</dbReference>
<evidence type="ECO:0000313" key="9">
    <source>
        <dbReference type="Proteomes" id="UP000678317"/>
    </source>
</evidence>
<name>A0ABS3SIE4_9CELL</name>
<reference evidence="8 9" key="1">
    <citation type="submission" date="2021-03" db="EMBL/GenBank/DDBJ databases">
        <title>novel species in genus Cellulomonas.</title>
        <authorList>
            <person name="Zhang G."/>
        </authorList>
    </citation>
    <scope>NUCLEOTIDE SEQUENCE [LARGE SCALE GENOMIC DNA]</scope>
    <source>
        <strain evidence="9">zg-ZUI188</strain>
    </source>
</reference>
<dbReference type="PANTHER" id="PTHR35007:SF1">
    <property type="entry name" value="PILUS ASSEMBLY PROTEIN"/>
    <property type="match status" value="1"/>
</dbReference>
<keyword evidence="5 6" id="KW-0472">Membrane</keyword>
<comment type="subcellular location">
    <subcellularLocation>
        <location evidence="1">Cell membrane</location>
        <topology evidence="1">Multi-pass membrane protein</topology>
    </subcellularLocation>
</comment>
<evidence type="ECO:0000256" key="1">
    <source>
        <dbReference type="ARBA" id="ARBA00004651"/>
    </source>
</evidence>
<feature type="transmembrane region" description="Helical" evidence="6">
    <location>
        <begin position="129"/>
        <end position="151"/>
    </location>
</feature>
<evidence type="ECO:0000259" key="7">
    <source>
        <dbReference type="Pfam" id="PF00482"/>
    </source>
</evidence>
<feature type="transmembrane region" description="Helical" evidence="6">
    <location>
        <begin position="6"/>
        <end position="23"/>
    </location>
</feature>
<gene>
    <name evidence="8" type="ORF">J4035_12800</name>
</gene>
<feature type="transmembrane region" description="Helical" evidence="6">
    <location>
        <begin position="103"/>
        <end position="123"/>
    </location>
</feature>
<evidence type="ECO:0000256" key="3">
    <source>
        <dbReference type="ARBA" id="ARBA00022692"/>
    </source>
</evidence>